<dbReference type="NCBIfam" id="TIGR00879">
    <property type="entry name" value="SP"/>
    <property type="match status" value="1"/>
</dbReference>
<evidence type="ECO:0000313" key="11">
    <source>
        <dbReference type="Proteomes" id="UP000818029"/>
    </source>
</evidence>
<comment type="subcellular location">
    <subcellularLocation>
        <location evidence="1">Membrane</location>
        <topology evidence="1">Multi-pass membrane protein</topology>
    </subcellularLocation>
</comment>
<dbReference type="PANTHER" id="PTHR48021:SF90">
    <property type="entry name" value="SUGAR TRANSPORTER ERD6-LIKE 5 ISOFORM X1"/>
    <property type="match status" value="1"/>
</dbReference>
<protein>
    <submittedName>
        <fullName evidence="12 13">Sugar transporter ERD6-like 5 isoform X1</fullName>
    </submittedName>
</protein>
<dbReference type="GO" id="GO:0016020">
    <property type="term" value="C:membrane"/>
    <property type="evidence" value="ECO:0000318"/>
    <property type="project" value="GO_Central"/>
</dbReference>
<evidence type="ECO:0000313" key="12">
    <source>
        <dbReference type="RefSeq" id="XP_016728456.2"/>
    </source>
</evidence>
<dbReference type="InterPro" id="IPR005828">
    <property type="entry name" value="MFS_sugar_transport-like"/>
</dbReference>
<feature type="transmembrane region" description="Helical" evidence="9">
    <location>
        <begin position="195"/>
        <end position="212"/>
    </location>
</feature>
<organism evidence="11 13">
    <name type="scientific">Gossypium hirsutum</name>
    <name type="common">Upland cotton</name>
    <name type="synonym">Gossypium mexicanum</name>
    <dbReference type="NCBI Taxonomy" id="3635"/>
    <lineage>
        <taxon>Eukaryota</taxon>
        <taxon>Viridiplantae</taxon>
        <taxon>Streptophyta</taxon>
        <taxon>Embryophyta</taxon>
        <taxon>Tracheophyta</taxon>
        <taxon>Spermatophyta</taxon>
        <taxon>Magnoliopsida</taxon>
        <taxon>eudicotyledons</taxon>
        <taxon>Gunneridae</taxon>
        <taxon>Pentapetalae</taxon>
        <taxon>rosids</taxon>
        <taxon>malvids</taxon>
        <taxon>Malvales</taxon>
        <taxon>Malvaceae</taxon>
        <taxon>Malvoideae</taxon>
        <taxon>Gossypium</taxon>
    </lineage>
</organism>
<feature type="transmembrane region" description="Helical" evidence="9">
    <location>
        <begin position="429"/>
        <end position="453"/>
    </location>
</feature>
<evidence type="ECO:0000256" key="8">
    <source>
        <dbReference type="RuleBase" id="RU003346"/>
    </source>
</evidence>
<dbReference type="GO" id="GO:0051119">
    <property type="term" value="F:sugar transmembrane transporter activity"/>
    <property type="evidence" value="ECO:0007669"/>
    <property type="project" value="InterPro"/>
</dbReference>
<dbReference type="InterPro" id="IPR005829">
    <property type="entry name" value="Sugar_transporter_CS"/>
</dbReference>
<feature type="transmembrane region" description="Helical" evidence="9">
    <location>
        <begin position="491"/>
        <end position="512"/>
    </location>
</feature>
<evidence type="ECO:0000256" key="3">
    <source>
        <dbReference type="ARBA" id="ARBA00022448"/>
    </source>
</evidence>
<dbReference type="InterPro" id="IPR050549">
    <property type="entry name" value="MFS_Trehalose_Transporter"/>
</dbReference>
<comment type="similarity">
    <text evidence="2 8">Belongs to the major facilitator superfamily. Sugar transporter (TC 2.A.1.1) family.</text>
</comment>
<dbReference type="SMR" id="A0A1U8MNR3"/>
<evidence type="ECO:0000256" key="4">
    <source>
        <dbReference type="ARBA" id="ARBA00022597"/>
    </source>
</evidence>
<accession>A0A1U8MNR3</accession>
<dbReference type="RefSeq" id="XP_016728457.2">
    <property type="nucleotide sequence ID" value="XM_016872968.2"/>
</dbReference>
<dbReference type="Gene3D" id="1.20.1250.20">
    <property type="entry name" value="MFS general substrate transporter like domains"/>
    <property type="match status" value="1"/>
</dbReference>
<proteinExistence type="inferred from homology"/>
<dbReference type="Proteomes" id="UP000818029">
    <property type="component" value="Chromosome D11"/>
</dbReference>
<dbReference type="InterPro" id="IPR036259">
    <property type="entry name" value="MFS_trans_sf"/>
</dbReference>
<feature type="transmembrane region" description="Helical" evidence="9">
    <location>
        <begin position="465"/>
        <end position="485"/>
    </location>
</feature>
<gene>
    <name evidence="12 13" type="primary">LOC107939623</name>
</gene>
<dbReference type="GO" id="GO:0022857">
    <property type="term" value="F:transmembrane transporter activity"/>
    <property type="evidence" value="ECO:0000318"/>
    <property type="project" value="GO_Central"/>
</dbReference>
<reference evidence="11" key="1">
    <citation type="journal article" date="2020" name="Nat. Genet.">
        <title>Genomic diversifications of five Gossypium allopolyploid species and their impact on cotton improvement.</title>
        <authorList>
            <person name="Chen Z.J."/>
            <person name="Sreedasyam A."/>
            <person name="Ando A."/>
            <person name="Song Q."/>
            <person name="De Santiago L.M."/>
            <person name="Hulse-Kemp A.M."/>
            <person name="Ding M."/>
            <person name="Ye W."/>
            <person name="Kirkbride R.C."/>
            <person name="Jenkins J."/>
            <person name="Plott C."/>
            <person name="Lovell J."/>
            <person name="Lin Y.M."/>
            <person name="Vaughn R."/>
            <person name="Liu B."/>
            <person name="Simpson S."/>
            <person name="Scheffler B.E."/>
            <person name="Wen L."/>
            <person name="Saski C.A."/>
            <person name="Grover C.E."/>
            <person name="Hu G."/>
            <person name="Conover J.L."/>
            <person name="Carlson J.W."/>
            <person name="Shu S."/>
            <person name="Boston L.B."/>
            <person name="Williams M."/>
            <person name="Peterson D.G."/>
            <person name="McGee K."/>
            <person name="Jones D.C."/>
            <person name="Wendel J.F."/>
            <person name="Stelly D.M."/>
            <person name="Grimwood J."/>
            <person name="Schmutz J."/>
        </authorList>
    </citation>
    <scope>NUCLEOTIDE SEQUENCE [LARGE SCALE GENOMIC DNA]</scope>
    <source>
        <strain evidence="11">cv. TM-1</strain>
    </source>
</reference>
<feature type="transmembrane region" description="Helical" evidence="9">
    <location>
        <begin position="97"/>
        <end position="117"/>
    </location>
</feature>
<dbReference type="PROSITE" id="PS50850">
    <property type="entry name" value="MFS"/>
    <property type="match status" value="1"/>
</dbReference>
<keyword evidence="3 8" id="KW-0813">Transport</keyword>
<feature type="transmembrane region" description="Helical" evidence="9">
    <location>
        <begin position="250"/>
        <end position="269"/>
    </location>
</feature>
<dbReference type="RefSeq" id="XP_016728456.2">
    <property type="nucleotide sequence ID" value="XM_016872967.2"/>
</dbReference>
<dbReference type="PANTHER" id="PTHR48021">
    <property type="match status" value="1"/>
</dbReference>
<dbReference type="GO" id="GO:0055085">
    <property type="term" value="P:transmembrane transport"/>
    <property type="evidence" value="ECO:0000318"/>
    <property type="project" value="GO_Central"/>
</dbReference>
<feature type="domain" description="Major facilitator superfamily (MFS) profile" evidence="10">
    <location>
        <begin position="96"/>
        <end position="519"/>
    </location>
</feature>
<feature type="transmembrane region" description="Helical" evidence="9">
    <location>
        <begin position="395"/>
        <end position="417"/>
    </location>
</feature>
<keyword evidence="5 9" id="KW-0812">Transmembrane</keyword>
<feature type="transmembrane region" description="Helical" evidence="9">
    <location>
        <begin position="224"/>
        <end position="243"/>
    </location>
</feature>
<dbReference type="CDD" id="cd17358">
    <property type="entry name" value="MFS_GLUT6_8_Class3_like"/>
    <property type="match status" value="1"/>
</dbReference>
<keyword evidence="11" id="KW-1185">Reference proteome</keyword>
<dbReference type="InterPro" id="IPR020846">
    <property type="entry name" value="MFS_dom"/>
</dbReference>
<evidence type="ECO:0000256" key="7">
    <source>
        <dbReference type="ARBA" id="ARBA00023136"/>
    </source>
</evidence>
<feature type="transmembrane region" description="Helical" evidence="9">
    <location>
        <begin position="129"/>
        <end position="153"/>
    </location>
</feature>
<feature type="transmembrane region" description="Helical" evidence="9">
    <location>
        <begin position="367"/>
        <end position="388"/>
    </location>
</feature>
<evidence type="ECO:0000256" key="6">
    <source>
        <dbReference type="ARBA" id="ARBA00022989"/>
    </source>
</evidence>
<dbReference type="InterPro" id="IPR003663">
    <property type="entry name" value="Sugar/inositol_transpt"/>
</dbReference>
<dbReference type="AlphaFoldDB" id="A0A1U8MNR3"/>
<dbReference type="InterPro" id="IPR044775">
    <property type="entry name" value="MFS_ERD6/Tret1-like"/>
</dbReference>
<evidence type="ECO:0000256" key="5">
    <source>
        <dbReference type="ARBA" id="ARBA00022692"/>
    </source>
</evidence>
<feature type="transmembrane region" description="Helical" evidence="9">
    <location>
        <begin position="29"/>
        <end position="49"/>
    </location>
</feature>
<dbReference type="KEGG" id="ghi:107939623"/>
<feature type="transmembrane region" description="Helical" evidence="9">
    <location>
        <begin position="165"/>
        <end position="183"/>
    </location>
</feature>
<evidence type="ECO:0000256" key="1">
    <source>
        <dbReference type="ARBA" id="ARBA00004141"/>
    </source>
</evidence>
<evidence type="ECO:0000256" key="9">
    <source>
        <dbReference type="SAM" id="Phobius"/>
    </source>
</evidence>
<keyword evidence="6 9" id="KW-1133">Transmembrane helix</keyword>
<keyword evidence="4" id="KW-0762">Sugar transport</keyword>
<dbReference type="GeneID" id="107939623"/>
<dbReference type="SUPFAM" id="SSF103473">
    <property type="entry name" value="MFS general substrate transporter"/>
    <property type="match status" value="1"/>
</dbReference>
<dbReference type="Pfam" id="PF00083">
    <property type="entry name" value="Sugar_tr"/>
    <property type="match status" value="1"/>
</dbReference>
<evidence type="ECO:0000313" key="13">
    <source>
        <dbReference type="RefSeq" id="XP_016728457.2"/>
    </source>
</evidence>
<dbReference type="PROSITE" id="PS00217">
    <property type="entry name" value="SUGAR_TRANSPORT_2"/>
    <property type="match status" value="1"/>
</dbReference>
<keyword evidence="7 9" id="KW-0472">Membrane</keyword>
<reference evidence="12 13" key="2">
    <citation type="submission" date="2025-05" db="UniProtKB">
        <authorList>
            <consortium name="RefSeq"/>
        </authorList>
    </citation>
    <scope>IDENTIFICATION</scope>
</reference>
<dbReference type="PRINTS" id="PR00171">
    <property type="entry name" value="SUGRTRNSPORT"/>
</dbReference>
<evidence type="ECO:0000256" key="2">
    <source>
        <dbReference type="ARBA" id="ARBA00010992"/>
    </source>
</evidence>
<name>A0A1U8MNR3_GOSHI</name>
<dbReference type="PaxDb" id="3635-A0A1U8MNR3"/>
<evidence type="ECO:0000259" key="10">
    <source>
        <dbReference type="PROSITE" id="PS50850"/>
    </source>
</evidence>
<sequence length="534" mass="58526">MHLSFSFFRTAWRTYYVGSQKHVKRKPRLYARSPSIFIFLFNILIIPSYSPFSKKSFEFPGQKKEKMGEERATVLQSESLLVREGAGENSSSVTTTLVLSTFVAASISFGVGYIAGYTSPTQSVIMEDLGLSIAEFSLFGSLLNLGSILGALVSGKTVDLLGRKGTMWVLYIFYIVGWLAIAFAKVPWLLDVGRLLLGFSNGIAGYLLPVYLAEITPKNLRGRFTAGVQMMAILGLSTMYIVGPFINWRILALIGIIPSLVQLPLLIYIPESPRWLVNVGREEEFETVLRSLRGKKANVFEEAASIKDYTDSLKRLSGGGMLDLFQPKYYHSLIIGIGLKVLQHSGGSNAYTYYSGVIFTSAGLSKYVGLSTLAVIQMITAIVGASLIDKFGRRALLLVSSAGLCFGSFLTGISFLLQGHHLWSEEARILALISIWVYMGSYQAGMEGIPWVIVAEIFPINVKGAAGSLAGLTGNICSWTVSYNFNFLFQWSSAGTFFIYSAICGVCVIFIAKMVPETKGRTLEEIQASLTTSP</sequence>